<protein>
    <submittedName>
        <fullName evidence="1">Uncharacterized protein</fullName>
    </submittedName>
</protein>
<proteinExistence type="predicted"/>
<dbReference type="Proteomes" id="UP001143910">
    <property type="component" value="Unassembled WGS sequence"/>
</dbReference>
<name>A0ACC1NAV3_9HYPO</name>
<dbReference type="EMBL" id="JANJQO010000690">
    <property type="protein sequence ID" value="KAJ2975579.1"/>
    <property type="molecule type" value="Genomic_DNA"/>
</dbReference>
<reference evidence="1" key="1">
    <citation type="submission" date="2022-08" db="EMBL/GenBank/DDBJ databases">
        <title>Genome Sequence of Lecanicillium fungicola.</title>
        <authorList>
            <person name="Buettner E."/>
        </authorList>
    </citation>
    <scope>NUCLEOTIDE SEQUENCE</scope>
    <source>
        <strain evidence="1">Babe33</strain>
    </source>
</reference>
<comment type="caution">
    <text evidence="1">The sequence shown here is derived from an EMBL/GenBank/DDBJ whole genome shotgun (WGS) entry which is preliminary data.</text>
</comment>
<keyword evidence="2" id="KW-1185">Reference proteome</keyword>
<sequence>MAKCKCGQTFSSDKSLTQHQNAKAENGTSCEKQAARRPRRQDATSNKWLREDAMDVKPFHVIRSNSITISSVPVAITNFEVVCTYNWLESDSSNASIPGYAPYWKPPCLPFQVQKDIVAAKKRDKNPSAPEYPFEIVFRAAEEMNPQLSFNDVDVVINRNSLRKLLDFCGGQVMESFKLNLLLVKDTLFIERDEALRKPAHIPHPLPKQAMDITVFFVIQLATCAHIDIAARIGDASEPAAHDDTENRVMPQTTAAEIKSTQTPKSPNKYLAQLWFGRTPWLLTGRHTGGRFDSVDVFDASSRFCQWETANQEKLRKLATVLEQLRCAVKANSGRNCIAVCEKAAGPKMIEILASKMTGDALPIEIIDRFWSVD</sequence>
<accession>A0ACC1NAV3</accession>
<evidence type="ECO:0000313" key="2">
    <source>
        <dbReference type="Proteomes" id="UP001143910"/>
    </source>
</evidence>
<evidence type="ECO:0000313" key="1">
    <source>
        <dbReference type="EMBL" id="KAJ2975579.1"/>
    </source>
</evidence>
<gene>
    <name evidence="1" type="ORF">NQ176_g5444</name>
</gene>
<organism evidence="1 2">
    <name type="scientific">Zarea fungicola</name>
    <dbReference type="NCBI Taxonomy" id="93591"/>
    <lineage>
        <taxon>Eukaryota</taxon>
        <taxon>Fungi</taxon>
        <taxon>Dikarya</taxon>
        <taxon>Ascomycota</taxon>
        <taxon>Pezizomycotina</taxon>
        <taxon>Sordariomycetes</taxon>
        <taxon>Hypocreomycetidae</taxon>
        <taxon>Hypocreales</taxon>
        <taxon>Cordycipitaceae</taxon>
        <taxon>Zarea</taxon>
    </lineage>
</organism>